<feature type="compositionally biased region" description="Low complexity" evidence="1">
    <location>
        <begin position="163"/>
        <end position="174"/>
    </location>
</feature>
<reference evidence="3" key="1">
    <citation type="journal article" date="2019" name="Int. J. Syst. Evol. Microbiol.">
        <title>The Global Catalogue of Microorganisms (GCM) 10K type strain sequencing project: providing services to taxonomists for standard genome sequencing and annotation.</title>
        <authorList>
            <consortium name="The Broad Institute Genomics Platform"/>
            <consortium name="The Broad Institute Genome Sequencing Center for Infectious Disease"/>
            <person name="Wu L."/>
            <person name="Ma J."/>
        </authorList>
    </citation>
    <scope>NUCLEOTIDE SEQUENCE [LARGE SCALE GENOMIC DNA]</scope>
    <source>
        <strain evidence="3">JCM 17805</strain>
    </source>
</reference>
<evidence type="ECO:0000313" key="2">
    <source>
        <dbReference type="EMBL" id="GAA4652695.1"/>
    </source>
</evidence>
<evidence type="ECO:0000313" key="3">
    <source>
        <dbReference type="Proteomes" id="UP001500604"/>
    </source>
</evidence>
<feature type="region of interest" description="Disordered" evidence="1">
    <location>
        <begin position="163"/>
        <end position="301"/>
    </location>
</feature>
<accession>A0ABP8V9J9</accession>
<keyword evidence="3" id="KW-1185">Reference proteome</keyword>
<comment type="caution">
    <text evidence="2">The sequence shown here is derived from an EMBL/GenBank/DDBJ whole genome shotgun (WGS) entry which is preliminary data.</text>
</comment>
<proteinExistence type="predicted"/>
<gene>
    <name evidence="2" type="ORF">GCM10023116_49790</name>
</gene>
<name>A0ABP8V9J9_9GAMM</name>
<dbReference type="EMBL" id="BAABFL010000480">
    <property type="protein sequence ID" value="GAA4652695.1"/>
    <property type="molecule type" value="Genomic_DNA"/>
</dbReference>
<dbReference type="RefSeq" id="WP_345199312.1">
    <property type="nucleotide sequence ID" value="NZ_BAABFL010000480.1"/>
</dbReference>
<dbReference type="Proteomes" id="UP001500604">
    <property type="component" value="Unassembled WGS sequence"/>
</dbReference>
<feature type="compositionally biased region" description="Basic and acidic residues" evidence="1">
    <location>
        <begin position="292"/>
        <end position="301"/>
    </location>
</feature>
<feature type="compositionally biased region" description="Basic and acidic residues" evidence="1">
    <location>
        <begin position="197"/>
        <end position="218"/>
    </location>
</feature>
<evidence type="ECO:0000256" key="1">
    <source>
        <dbReference type="SAM" id="MobiDB-lite"/>
    </source>
</evidence>
<sequence>MEAAFPKKPLNLLRVSSDPAITQAWEDISMTSSGSAPQLRHPRKKTKSLKQAEFLTPEEKHSLYPSVRRVEEMTSTEAPSSAHSDPEIYYPYDTGLIHFRNTISPNFLGKYSLRAPVLNLQERAPSLDLNAAYSKRKKSKVDSYGAESKSKLGFPSSLSLFPEFSSETESSGDSHSADKETSMGTIEAKTRKNPATSHERILDEPKHEGSKSPDHEPSELLTEAAAPLPKASFQRKQMKVFAYDESLTPSPRLSPMGSDNERNGSSSPDGLSPFEIEESNREQTLEGISESEESKSDTEEI</sequence>
<organism evidence="2 3">
    <name type="scientific">Kistimonas scapharcae</name>
    <dbReference type="NCBI Taxonomy" id="1036133"/>
    <lineage>
        <taxon>Bacteria</taxon>
        <taxon>Pseudomonadati</taxon>
        <taxon>Pseudomonadota</taxon>
        <taxon>Gammaproteobacteria</taxon>
        <taxon>Oceanospirillales</taxon>
        <taxon>Endozoicomonadaceae</taxon>
        <taxon>Kistimonas</taxon>
    </lineage>
</organism>
<protein>
    <submittedName>
        <fullName evidence="2">Uncharacterized protein</fullName>
    </submittedName>
</protein>